<name>A0A938B4B8_UNCTE</name>
<dbReference type="AlphaFoldDB" id="A0A938B4B8"/>
<reference evidence="1" key="1">
    <citation type="submission" date="2019-03" db="EMBL/GenBank/DDBJ databases">
        <title>Lake Tanganyika Metagenome-Assembled Genomes (MAGs).</title>
        <authorList>
            <person name="Tran P."/>
        </authorList>
    </citation>
    <scope>NUCLEOTIDE SEQUENCE</scope>
    <source>
        <strain evidence="1">K_DeepCast_65m_m2_066</strain>
    </source>
</reference>
<evidence type="ECO:0000313" key="1">
    <source>
        <dbReference type="EMBL" id="MBM3224593.1"/>
    </source>
</evidence>
<protein>
    <submittedName>
        <fullName evidence="1">Uncharacterized protein</fullName>
    </submittedName>
</protein>
<proteinExistence type="predicted"/>
<evidence type="ECO:0000313" key="2">
    <source>
        <dbReference type="Proteomes" id="UP000712673"/>
    </source>
</evidence>
<organism evidence="1 2">
    <name type="scientific">Tectimicrobiota bacterium</name>
    <dbReference type="NCBI Taxonomy" id="2528274"/>
    <lineage>
        <taxon>Bacteria</taxon>
        <taxon>Pseudomonadati</taxon>
        <taxon>Nitrospinota/Tectimicrobiota group</taxon>
        <taxon>Candidatus Tectimicrobiota</taxon>
    </lineage>
</organism>
<sequence>MATMIDGESYLGRVLMRPLSQSGDIRLYLWPLRCLKSKMGGPTFGIDVKGEEIIRYDPHGPRGHWHKGGYDKLGPGGSHQEFPEGVVDTPAQLTWALAHFRAHGQQMLTEAGHPAEAVTLDPTMVEAALADLVTHLDKEGDLRPQAIARGVLMA</sequence>
<comment type="caution">
    <text evidence="1">The sequence shown here is derived from an EMBL/GenBank/DDBJ whole genome shotgun (WGS) entry which is preliminary data.</text>
</comment>
<accession>A0A938B4B8</accession>
<dbReference type="EMBL" id="VGLS01000359">
    <property type="protein sequence ID" value="MBM3224593.1"/>
    <property type="molecule type" value="Genomic_DNA"/>
</dbReference>
<gene>
    <name evidence="1" type="ORF">FJZ47_12425</name>
</gene>
<dbReference type="Proteomes" id="UP000712673">
    <property type="component" value="Unassembled WGS sequence"/>
</dbReference>